<dbReference type="CDD" id="cd02120">
    <property type="entry name" value="PA_subtilisin_like"/>
    <property type="match status" value="1"/>
</dbReference>
<keyword evidence="6" id="KW-0325">Glycoprotein</keyword>
<dbReference type="CDD" id="cd04852">
    <property type="entry name" value="Peptidases_S8_3"/>
    <property type="match status" value="1"/>
</dbReference>
<feature type="domain" description="Peptidase S8/S53" evidence="9">
    <location>
        <begin position="34"/>
        <end position="534"/>
    </location>
</feature>
<dbReference type="PROSITE" id="PS51892">
    <property type="entry name" value="SUBTILASE"/>
    <property type="match status" value="1"/>
</dbReference>
<keyword evidence="5 8" id="KW-0720">Serine protease</keyword>
<dbReference type="InterPro" id="IPR034197">
    <property type="entry name" value="Peptidases_S8_3"/>
</dbReference>
<dbReference type="Proteomes" id="UP000652761">
    <property type="component" value="Unassembled WGS sequence"/>
</dbReference>
<dbReference type="InterPro" id="IPR041469">
    <property type="entry name" value="Subtilisin-like_FN3"/>
</dbReference>
<feature type="domain" description="Subtilisin-like protease fibronectin type-III" evidence="11">
    <location>
        <begin position="603"/>
        <end position="697"/>
    </location>
</feature>
<dbReference type="PROSITE" id="PS00138">
    <property type="entry name" value="SUBTILASE_SER"/>
    <property type="match status" value="1"/>
</dbReference>
<proteinExistence type="inferred from homology"/>
<dbReference type="FunFam" id="2.60.40.2310:FF:000001">
    <property type="entry name" value="Subtilisin-like protease SBT1.5"/>
    <property type="match status" value="1"/>
</dbReference>
<sequence>LRKLHTTKSWDFLGLERGNGLVGLDSLWKKARYGEDIIIANIDTGVWPESASFGDEGMGPVPSRWKGYCEKVANPKDMVRCNRKLIGARHFSLGRPPTDQYSSARDFDGHGTHTLSTAGGSFVPGANLFGVANGTAKGGCPAARLAAYKVCTENGCYDADILAAFDAAIHDGPDVISVSLGGLGDGYLTNPISIGSFHAVSRGVAVVCSAGNDGPSPGTVSNAAPWVLTVAAGSAGRQFVARVSLGRKRHVEVRDSVPCRSLSLPVSHCSLPFLLLFFAVLIQVTHMTNLFLMPILRQGWSLASKHQPPRKYFPMINAAQAAASNAAPEEAKLCYAGSLDRRKVRGKIVVCVRGDSDRLAKAMEVYKAGGAGMIITNTGDYGEDLIADPYMIPAAHVGYAAAATIYSYLNCTGPHVGHIGAPKALYGLKPAPFVADFSSRGPNYISPEILKPDILAPGVDILAAFSQAVSPSEEEFDSRRVAFNILSGTSMSCPHVSGVVGLLKVLHPHWSPAALRSAIMTTARTRDNTGKAIKDSYSTKATPFDYGAGHIQPNRAVDPGLVYDLTDNDYLKFLCALGYNSSQLSKFAIRMFVCPRKHFHIKDLNYPSITVDNLRALTTVRRTLKNVSRPSTYIVQVKAPLGISVSVKPRILKFERRGEVKKFKITIAKKANAIKDYAFGQLIWSDGKHNVRSPLVVKTA</sequence>
<dbReference type="InterPro" id="IPR023828">
    <property type="entry name" value="Peptidase_S8_Ser-AS"/>
</dbReference>
<dbReference type="InterPro" id="IPR046450">
    <property type="entry name" value="PA_dom_sf"/>
</dbReference>
<dbReference type="FunFam" id="3.40.50.200:FF:000006">
    <property type="entry name" value="Subtilisin-like protease SBT1.5"/>
    <property type="match status" value="1"/>
</dbReference>
<keyword evidence="3" id="KW-0732">Signal</keyword>
<comment type="similarity">
    <text evidence="1 8">Belongs to the peptidase S8 family.</text>
</comment>
<evidence type="ECO:0000259" key="10">
    <source>
        <dbReference type="Pfam" id="PF02225"/>
    </source>
</evidence>
<evidence type="ECO:0008006" key="14">
    <source>
        <dbReference type="Google" id="ProtNLM"/>
    </source>
</evidence>
<reference evidence="12" key="1">
    <citation type="submission" date="2017-07" db="EMBL/GenBank/DDBJ databases">
        <title>Taro Niue Genome Assembly and Annotation.</title>
        <authorList>
            <person name="Atibalentja N."/>
            <person name="Keating K."/>
            <person name="Fields C.J."/>
        </authorList>
    </citation>
    <scope>NUCLEOTIDE SEQUENCE</scope>
    <source>
        <strain evidence="12">Niue_2</strain>
        <tissue evidence="12">Leaf</tissue>
    </source>
</reference>
<dbReference type="GO" id="GO:0004252">
    <property type="term" value="F:serine-type endopeptidase activity"/>
    <property type="evidence" value="ECO:0007669"/>
    <property type="project" value="UniProtKB-UniRule"/>
</dbReference>
<protein>
    <recommendedName>
        <fullName evidence="14">Subtilisin-like protease</fullName>
    </recommendedName>
</protein>
<evidence type="ECO:0000256" key="8">
    <source>
        <dbReference type="PROSITE-ProRule" id="PRU01240"/>
    </source>
</evidence>
<evidence type="ECO:0000313" key="12">
    <source>
        <dbReference type="EMBL" id="MQM15468.1"/>
    </source>
</evidence>
<gene>
    <name evidence="12" type="ORF">Taro_048414</name>
</gene>
<dbReference type="InterPro" id="IPR036852">
    <property type="entry name" value="Peptidase_S8/S53_dom_sf"/>
</dbReference>
<evidence type="ECO:0000256" key="5">
    <source>
        <dbReference type="ARBA" id="ARBA00022825"/>
    </source>
</evidence>
<dbReference type="InterPro" id="IPR015500">
    <property type="entry name" value="Peptidase_S8_subtilisin-rel"/>
</dbReference>
<evidence type="ECO:0000256" key="7">
    <source>
        <dbReference type="PIRSR" id="PIRSR615500-1"/>
    </source>
</evidence>
<evidence type="ECO:0000256" key="2">
    <source>
        <dbReference type="ARBA" id="ARBA00022670"/>
    </source>
</evidence>
<evidence type="ECO:0000256" key="3">
    <source>
        <dbReference type="ARBA" id="ARBA00022729"/>
    </source>
</evidence>
<feature type="active site" description="Charge relay system" evidence="7 8">
    <location>
        <position position="490"/>
    </location>
</feature>
<feature type="non-terminal residue" evidence="12">
    <location>
        <position position="700"/>
    </location>
</feature>
<feature type="domain" description="PA" evidence="10">
    <location>
        <begin position="330"/>
        <end position="405"/>
    </location>
</feature>
<evidence type="ECO:0000256" key="4">
    <source>
        <dbReference type="ARBA" id="ARBA00022801"/>
    </source>
</evidence>
<dbReference type="SUPFAM" id="SSF52025">
    <property type="entry name" value="PA domain"/>
    <property type="match status" value="1"/>
</dbReference>
<dbReference type="Pfam" id="PF00082">
    <property type="entry name" value="Peptidase_S8"/>
    <property type="match status" value="1"/>
</dbReference>
<evidence type="ECO:0000256" key="6">
    <source>
        <dbReference type="ARBA" id="ARBA00023180"/>
    </source>
</evidence>
<keyword evidence="13" id="KW-1185">Reference proteome</keyword>
<keyword evidence="2 8" id="KW-0645">Protease</keyword>
<dbReference type="EMBL" id="NMUH01006526">
    <property type="protein sequence ID" value="MQM15468.1"/>
    <property type="molecule type" value="Genomic_DNA"/>
</dbReference>
<accession>A0A843X580</accession>
<dbReference type="InterPro" id="IPR045051">
    <property type="entry name" value="SBT"/>
</dbReference>
<dbReference type="GO" id="GO:0006508">
    <property type="term" value="P:proteolysis"/>
    <property type="evidence" value="ECO:0007669"/>
    <property type="project" value="UniProtKB-KW"/>
</dbReference>
<dbReference type="Gene3D" id="3.40.50.200">
    <property type="entry name" value="Peptidase S8/S53 domain"/>
    <property type="match status" value="2"/>
</dbReference>
<dbReference type="AlphaFoldDB" id="A0A843X580"/>
<evidence type="ECO:0000259" key="11">
    <source>
        <dbReference type="Pfam" id="PF17766"/>
    </source>
</evidence>
<dbReference type="SUPFAM" id="SSF52743">
    <property type="entry name" value="Subtilisin-like"/>
    <property type="match status" value="1"/>
</dbReference>
<name>A0A843X580_COLES</name>
<dbReference type="Gene3D" id="2.60.40.2310">
    <property type="match status" value="1"/>
</dbReference>
<dbReference type="InterPro" id="IPR000209">
    <property type="entry name" value="Peptidase_S8/S53_dom"/>
</dbReference>
<organism evidence="12 13">
    <name type="scientific">Colocasia esculenta</name>
    <name type="common">Wild taro</name>
    <name type="synonym">Arum esculentum</name>
    <dbReference type="NCBI Taxonomy" id="4460"/>
    <lineage>
        <taxon>Eukaryota</taxon>
        <taxon>Viridiplantae</taxon>
        <taxon>Streptophyta</taxon>
        <taxon>Embryophyta</taxon>
        <taxon>Tracheophyta</taxon>
        <taxon>Spermatophyta</taxon>
        <taxon>Magnoliopsida</taxon>
        <taxon>Liliopsida</taxon>
        <taxon>Araceae</taxon>
        <taxon>Aroideae</taxon>
        <taxon>Colocasieae</taxon>
        <taxon>Colocasia</taxon>
    </lineage>
</organism>
<keyword evidence="4 8" id="KW-0378">Hydrolase</keyword>
<comment type="caution">
    <text evidence="12">The sequence shown here is derived from an EMBL/GenBank/DDBJ whole genome shotgun (WGS) entry which is preliminary data.</text>
</comment>
<evidence type="ECO:0000256" key="1">
    <source>
        <dbReference type="ARBA" id="ARBA00011073"/>
    </source>
</evidence>
<dbReference type="PRINTS" id="PR00723">
    <property type="entry name" value="SUBTILISIN"/>
</dbReference>
<evidence type="ECO:0000259" key="9">
    <source>
        <dbReference type="Pfam" id="PF00082"/>
    </source>
</evidence>
<dbReference type="Pfam" id="PF02225">
    <property type="entry name" value="PA"/>
    <property type="match status" value="1"/>
</dbReference>
<evidence type="ECO:0000313" key="13">
    <source>
        <dbReference type="Proteomes" id="UP000652761"/>
    </source>
</evidence>
<dbReference type="OrthoDB" id="206201at2759"/>
<dbReference type="InterPro" id="IPR003137">
    <property type="entry name" value="PA_domain"/>
</dbReference>
<feature type="active site" description="Charge relay system" evidence="7 8">
    <location>
        <position position="43"/>
    </location>
</feature>
<dbReference type="PANTHER" id="PTHR10795">
    <property type="entry name" value="PROPROTEIN CONVERTASE SUBTILISIN/KEXIN"/>
    <property type="match status" value="1"/>
</dbReference>
<dbReference type="Pfam" id="PF17766">
    <property type="entry name" value="fn3_6"/>
    <property type="match status" value="1"/>
</dbReference>
<feature type="active site" description="Charge relay system" evidence="7 8">
    <location>
        <position position="110"/>
    </location>
</feature>